<reference evidence="2" key="1">
    <citation type="submission" date="2018-08" db="EMBL/GenBank/DDBJ databases">
        <title>HSV2 whole genome sequences from clinical isolates.</title>
        <authorList>
            <person name="Roychoudhury P."/>
            <person name="Greninger A.L."/>
            <person name="Jerome K.R."/>
            <person name="Johnston C."/>
            <person name="Wald A."/>
            <person name="Xie H."/>
        </authorList>
    </citation>
    <scope>NUCLEOTIDE SEQUENCE</scope>
    <source>
        <strain evidence="2">2006-15377CAM</strain>
    </source>
</reference>
<dbReference type="EMBL" id="MH790655">
    <property type="protein sequence ID" value="QBH84727.1"/>
    <property type="molecule type" value="Genomic_DNA"/>
</dbReference>
<name>A0A481TVC4_HHV2</name>
<organismHost>
    <name type="scientific">Homo sapiens</name>
    <name type="common">Human</name>
    <dbReference type="NCBI Taxonomy" id="9606"/>
</organismHost>
<evidence type="ECO:0000313" key="2">
    <source>
        <dbReference type="EMBL" id="QBH84727.1"/>
    </source>
</evidence>
<evidence type="ECO:0000256" key="1">
    <source>
        <dbReference type="SAM" id="MobiDB-lite"/>
    </source>
</evidence>
<accession>A0A481TVC4</accession>
<feature type="region of interest" description="Disordered" evidence="1">
    <location>
        <begin position="1"/>
        <end position="20"/>
    </location>
</feature>
<protein>
    <submittedName>
        <fullName evidence="2">Uncharacterized protein</fullName>
    </submittedName>
</protein>
<organism evidence="2">
    <name type="scientific">Human herpesvirus 2</name>
    <name type="common">HHV-2</name>
    <name type="synonym">Human herpes simplex virus 2</name>
    <dbReference type="NCBI Taxonomy" id="10310"/>
    <lineage>
        <taxon>Viruses</taxon>
        <taxon>Duplodnaviria</taxon>
        <taxon>Heunggongvirae</taxon>
        <taxon>Peploviricota</taxon>
        <taxon>Herviviricetes</taxon>
        <taxon>Herpesvirales</taxon>
        <taxon>Orthoherpesviridae</taxon>
        <taxon>Alphaherpesvirinae</taxon>
        <taxon>Simplexvirus</taxon>
        <taxon>Simplexvirus humanalpha2</taxon>
    </lineage>
</organism>
<proteinExistence type="predicted"/>
<sequence length="158" mass="16699">MPQYWLTASPMASGRQGPRRSWASATTAYRRCPSLSNRHSKKAASVRMCSRSSTIASSSWRTRGSARSASSCSTPRAARAYMLISSRLLPTSGGWGGGSWTAGRSCSTAPLAITYSSRSSCSMLSAICIVGPTPARVAGSRRVISAPNFVRCPSTVGR</sequence>